<evidence type="ECO:0000256" key="6">
    <source>
        <dbReference type="ARBA" id="ARBA00023049"/>
    </source>
</evidence>
<dbReference type="PANTHER" id="PTHR30471:SF3">
    <property type="entry name" value="UPF0758 PROTEIN YEES-RELATED"/>
    <property type="match status" value="1"/>
</dbReference>
<dbReference type="RefSeq" id="WP_307230901.1">
    <property type="nucleotide sequence ID" value="NZ_JAUSTT010000019.1"/>
</dbReference>
<evidence type="ECO:0000256" key="1">
    <source>
        <dbReference type="ARBA" id="ARBA00010243"/>
    </source>
</evidence>
<keyword evidence="2" id="KW-0645">Protease</keyword>
<dbReference type="Gene3D" id="3.40.140.10">
    <property type="entry name" value="Cytidine Deaminase, domain 2"/>
    <property type="match status" value="1"/>
</dbReference>
<proteinExistence type="inferred from homology"/>
<accession>A0ABT9WVE8</accession>
<keyword evidence="4" id="KW-0378">Hydrolase</keyword>
<dbReference type="Proteomes" id="UP001223586">
    <property type="component" value="Unassembled WGS sequence"/>
</dbReference>
<evidence type="ECO:0000256" key="4">
    <source>
        <dbReference type="ARBA" id="ARBA00022801"/>
    </source>
</evidence>
<dbReference type="InterPro" id="IPR037518">
    <property type="entry name" value="MPN"/>
</dbReference>
<evidence type="ECO:0000259" key="8">
    <source>
        <dbReference type="PROSITE" id="PS50249"/>
    </source>
</evidence>
<name>A0ABT9WVE8_9BACI</name>
<dbReference type="CDD" id="cd08071">
    <property type="entry name" value="MPN_DUF2466"/>
    <property type="match status" value="1"/>
</dbReference>
<evidence type="ECO:0000313" key="9">
    <source>
        <dbReference type="EMBL" id="MDQ0177151.1"/>
    </source>
</evidence>
<feature type="domain" description="MPN" evidence="8">
    <location>
        <begin position="44"/>
        <end position="159"/>
    </location>
</feature>
<keyword evidence="10" id="KW-1185">Reference proteome</keyword>
<keyword evidence="5" id="KW-0862">Zinc</keyword>
<dbReference type="InterPro" id="IPR001405">
    <property type="entry name" value="UPF0758"/>
</dbReference>
<evidence type="ECO:0000313" key="10">
    <source>
        <dbReference type="Proteomes" id="UP001223586"/>
    </source>
</evidence>
<evidence type="ECO:0000256" key="7">
    <source>
        <dbReference type="SAM" id="MobiDB-lite"/>
    </source>
</evidence>
<comment type="caution">
    <text evidence="9">The sequence shown here is derived from an EMBL/GenBank/DDBJ whole genome shotgun (WGS) entry which is preliminary data.</text>
</comment>
<keyword evidence="6" id="KW-0482">Metalloprotease</keyword>
<evidence type="ECO:0000256" key="5">
    <source>
        <dbReference type="ARBA" id="ARBA00022833"/>
    </source>
</evidence>
<reference evidence="9 10" key="1">
    <citation type="submission" date="2023-07" db="EMBL/GenBank/DDBJ databases">
        <title>Genomic Encyclopedia of Type Strains, Phase IV (KMG-IV): sequencing the most valuable type-strain genomes for metagenomic binning, comparative biology and taxonomic classification.</title>
        <authorList>
            <person name="Goeker M."/>
        </authorList>
    </citation>
    <scope>NUCLEOTIDE SEQUENCE [LARGE SCALE GENOMIC DNA]</scope>
    <source>
        <strain evidence="9 10">DSM 23837</strain>
    </source>
</reference>
<dbReference type="PROSITE" id="PS50249">
    <property type="entry name" value="MPN"/>
    <property type="match status" value="1"/>
</dbReference>
<dbReference type="EMBL" id="JAUSTT010000019">
    <property type="protein sequence ID" value="MDQ0177151.1"/>
    <property type="molecule type" value="Genomic_DNA"/>
</dbReference>
<feature type="region of interest" description="Disordered" evidence="7">
    <location>
        <begin position="1"/>
        <end position="22"/>
    </location>
</feature>
<comment type="similarity">
    <text evidence="1">Belongs to the UPF0758 family.</text>
</comment>
<evidence type="ECO:0000256" key="2">
    <source>
        <dbReference type="ARBA" id="ARBA00022670"/>
    </source>
</evidence>
<dbReference type="InterPro" id="IPR025657">
    <property type="entry name" value="RadC_JAB"/>
</dbReference>
<protein>
    <submittedName>
        <fullName evidence="9">DNA repair protein RadC</fullName>
    </submittedName>
</protein>
<organism evidence="9 10">
    <name type="scientific">Bacillus chungangensis</name>
    <dbReference type="NCBI Taxonomy" id="587633"/>
    <lineage>
        <taxon>Bacteria</taxon>
        <taxon>Bacillati</taxon>
        <taxon>Bacillota</taxon>
        <taxon>Bacilli</taxon>
        <taxon>Bacillales</taxon>
        <taxon>Bacillaceae</taxon>
        <taxon>Bacillus</taxon>
    </lineage>
</organism>
<evidence type="ECO:0000256" key="3">
    <source>
        <dbReference type="ARBA" id="ARBA00022723"/>
    </source>
</evidence>
<gene>
    <name evidence="9" type="ORF">J2S08_003030</name>
</gene>
<dbReference type="PANTHER" id="PTHR30471">
    <property type="entry name" value="DNA REPAIR PROTEIN RADC"/>
    <property type="match status" value="1"/>
</dbReference>
<sequence length="159" mass="17870">MYDQSKKEQPLMQSETTKHQPAKRVQIVSIKMVRESSFLFSQRQVNSSEDAYQLFLPYLKDADREHFLVACLDTKNCPNFLHVCHIGSLNASIVHPREVMKVAILSNAASILIAHNHPSNVSTPSPQDIGITERLNEAGKILGIDLLDISLFVSLLIHH</sequence>
<dbReference type="Pfam" id="PF04002">
    <property type="entry name" value="RadC"/>
    <property type="match status" value="1"/>
</dbReference>
<keyword evidence="3" id="KW-0479">Metal-binding</keyword>